<dbReference type="KEGG" id="age:AA314_07698"/>
<dbReference type="Pfam" id="PF13476">
    <property type="entry name" value="AAA_23"/>
    <property type="match status" value="1"/>
</dbReference>
<reference evidence="2 3" key="1">
    <citation type="submission" date="2015-05" db="EMBL/GenBank/DDBJ databases">
        <title>Genome assembly of Archangium gephyra DSM 2261.</title>
        <authorList>
            <person name="Sharma G."/>
            <person name="Subramanian S."/>
        </authorList>
    </citation>
    <scope>NUCLEOTIDE SEQUENCE [LARGE SCALE GENOMIC DNA]</scope>
    <source>
        <strain evidence="2 3">DSM 2261</strain>
    </source>
</reference>
<feature type="domain" description="Rad50/SbcC-type AAA" evidence="1">
    <location>
        <begin position="29"/>
        <end position="79"/>
    </location>
</feature>
<proteinExistence type="predicted"/>
<sequence>MFTDEVARCAVFLFLRKESQLGTAMKLTKLHIHGYRDIAPGTGLVFSPALNLVLGENGTGRTTLLELISRVLASDFSGLIREEFSLEYALSFPGMELHVTVRNTRATGASRPAVTAREESALLLPRPPEAAPGLEPFMELVLELDAPGPRLVMRADATGVAWEVDGQPAYSQTMYWSLLDRTVWVVLFMTAQRLEPEVREPLKELLRRTFLLAPARFDEGLGTFQQIGNTQYGMEMRGDEVFPLGLMWLPAWMPGLLRERVAREMPPPAGHLDIRHDEVERGFLARFVSLAGFSAGTFRVELLDKRSYEGGGRLEFGRFGFRFTRRDGAVLTQEQLGHGQKRLLSFLYYLDVNEDFVIADELANSLHPRHVEACVRELGRRQSFLTSQNPLLFEHIPLGSAEEARASLLHCGTELRDGREWKVCTNPSPETAAKLFGAYQRGDTPLATLLRTHGLW</sequence>
<dbReference type="GO" id="GO:0006302">
    <property type="term" value="P:double-strand break repair"/>
    <property type="evidence" value="ECO:0007669"/>
    <property type="project" value="InterPro"/>
</dbReference>
<dbReference type="GO" id="GO:0016887">
    <property type="term" value="F:ATP hydrolysis activity"/>
    <property type="evidence" value="ECO:0007669"/>
    <property type="project" value="InterPro"/>
</dbReference>
<accession>A0AAC8THA0</accession>
<dbReference type="Gene3D" id="3.40.50.300">
    <property type="entry name" value="P-loop containing nucleotide triphosphate hydrolases"/>
    <property type="match status" value="1"/>
</dbReference>
<name>A0AAC8THA0_9BACT</name>
<dbReference type="InterPro" id="IPR038729">
    <property type="entry name" value="Rad50/SbcC_AAA"/>
</dbReference>
<dbReference type="AlphaFoldDB" id="A0AAC8THA0"/>
<dbReference type="Proteomes" id="UP000035579">
    <property type="component" value="Chromosome"/>
</dbReference>
<evidence type="ECO:0000313" key="3">
    <source>
        <dbReference type="Proteomes" id="UP000035579"/>
    </source>
</evidence>
<evidence type="ECO:0000259" key="1">
    <source>
        <dbReference type="Pfam" id="PF13476"/>
    </source>
</evidence>
<protein>
    <recommendedName>
        <fullName evidence="1">Rad50/SbcC-type AAA domain-containing protein</fullName>
    </recommendedName>
</protein>
<evidence type="ECO:0000313" key="2">
    <source>
        <dbReference type="EMBL" id="AKJ06072.1"/>
    </source>
</evidence>
<dbReference type="EMBL" id="CP011509">
    <property type="protein sequence ID" value="AKJ06072.1"/>
    <property type="molecule type" value="Genomic_DNA"/>
</dbReference>
<organism evidence="2 3">
    <name type="scientific">Archangium gephyra</name>
    <dbReference type="NCBI Taxonomy" id="48"/>
    <lineage>
        <taxon>Bacteria</taxon>
        <taxon>Pseudomonadati</taxon>
        <taxon>Myxococcota</taxon>
        <taxon>Myxococcia</taxon>
        <taxon>Myxococcales</taxon>
        <taxon>Cystobacterineae</taxon>
        <taxon>Archangiaceae</taxon>
        <taxon>Archangium</taxon>
    </lineage>
</organism>
<dbReference type="InterPro" id="IPR027417">
    <property type="entry name" value="P-loop_NTPase"/>
</dbReference>
<gene>
    <name evidence="2" type="ORF">AA314_07698</name>
</gene>
<dbReference type="SUPFAM" id="SSF52540">
    <property type="entry name" value="P-loop containing nucleoside triphosphate hydrolases"/>
    <property type="match status" value="1"/>
</dbReference>